<keyword evidence="3 6" id="KW-0812">Transmembrane</keyword>
<evidence type="ECO:0000313" key="8">
    <source>
        <dbReference type="Proteomes" id="UP000320333"/>
    </source>
</evidence>
<accession>A0A507FHF7</accession>
<feature type="transmembrane region" description="Helical" evidence="6">
    <location>
        <begin position="273"/>
        <end position="292"/>
    </location>
</feature>
<keyword evidence="4 6" id="KW-1133">Transmembrane helix</keyword>
<feature type="transmembrane region" description="Helical" evidence="6">
    <location>
        <begin position="449"/>
        <end position="468"/>
    </location>
</feature>
<evidence type="ECO:0000256" key="4">
    <source>
        <dbReference type="ARBA" id="ARBA00022989"/>
    </source>
</evidence>
<feature type="transmembrane region" description="Helical" evidence="6">
    <location>
        <begin position="100"/>
        <end position="121"/>
    </location>
</feature>
<feature type="transmembrane region" description="Helical" evidence="6">
    <location>
        <begin position="205"/>
        <end position="230"/>
    </location>
</feature>
<name>A0A507FHF7_9FUNG</name>
<feature type="transmembrane region" description="Helical" evidence="6">
    <location>
        <begin position="52"/>
        <end position="69"/>
    </location>
</feature>
<dbReference type="GO" id="GO:0016020">
    <property type="term" value="C:membrane"/>
    <property type="evidence" value="ECO:0007669"/>
    <property type="project" value="UniProtKB-SubCell"/>
</dbReference>
<organism evidence="7 8">
    <name type="scientific">Chytriomyces confervae</name>
    <dbReference type="NCBI Taxonomy" id="246404"/>
    <lineage>
        <taxon>Eukaryota</taxon>
        <taxon>Fungi</taxon>
        <taxon>Fungi incertae sedis</taxon>
        <taxon>Chytridiomycota</taxon>
        <taxon>Chytridiomycota incertae sedis</taxon>
        <taxon>Chytridiomycetes</taxon>
        <taxon>Chytridiales</taxon>
        <taxon>Chytriomycetaceae</taxon>
        <taxon>Chytriomyces</taxon>
    </lineage>
</organism>
<dbReference type="EMBL" id="QEAP01000066">
    <property type="protein sequence ID" value="TPX75829.1"/>
    <property type="molecule type" value="Genomic_DNA"/>
</dbReference>
<feature type="transmembrane region" description="Helical" evidence="6">
    <location>
        <begin position="242"/>
        <end position="261"/>
    </location>
</feature>
<keyword evidence="8" id="KW-1185">Reference proteome</keyword>
<feature type="transmembrane region" description="Helical" evidence="6">
    <location>
        <begin position="400"/>
        <end position="417"/>
    </location>
</feature>
<evidence type="ECO:0000256" key="1">
    <source>
        <dbReference type="ARBA" id="ARBA00004141"/>
    </source>
</evidence>
<evidence type="ECO:0008006" key="9">
    <source>
        <dbReference type="Google" id="ProtNLM"/>
    </source>
</evidence>
<reference evidence="7 8" key="1">
    <citation type="journal article" date="2019" name="Sci. Rep.">
        <title>Comparative genomics of chytrid fungi reveal insights into the obligate biotrophic and pathogenic lifestyle of Synchytrium endobioticum.</title>
        <authorList>
            <person name="van de Vossenberg B.T.L.H."/>
            <person name="Warris S."/>
            <person name="Nguyen H.D.T."/>
            <person name="van Gent-Pelzer M.P.E."/>
            <person name="Joly D.L."/>
            <person name="van de Geest H.C."/>
            <person name="Bonants P.J.M."/>
            <person name="Smith D.S."/>
            <person name="Levesque C.A."/>
            <person name="van der Lee T.A.J."/>
        </authorList>
    </citation>
    <scope>NUCLEOTIDE SEQUENCE [LARGE SCALE GENOMIC DNA]</scope>
    <source>
        <strain evidence="7 8">CBS 675.73</strain>
    </source>
</reference>
<comment type="similarity">
    <text evidence="2">Belongs to the TDE1 family.</text>
</comment>
<evidence type="ECO:0000313" key="7">
    <source>
        <dbReference type="EMBL" id="TPX75829.1"/>
    </source>
</evidence>
<protein>
    <recommendedName>
        <fullName evidence="9">Serine incorporator/TMS membrane protein</fullName>
    </recommendedName>
</protein>
<dbReference type="PANTHER" id="PTHR10383:SF9">
    <property type="entry name" value="SERINE INCORPORATOR, ISOFORM F"/>
    <property type="match status" value="1"/>
</dbReference>
<dbReference type="Proteomes" id="UP000320333">
    <property type="component" value="Unassembled WGS sequence"/>
</dbReference>
<comment type="caution">
    <text evidence="7">The sequence shown here is derived from an EMBL/GenBank/DDBJ whole genome shotgun (WGS) entry which is preliminary data.</text>
</comment>
<dbReference type="AlphaFoldDB" id="A0A507FHF7"/>
<dbReference type="STRING" id="246404.A0A507FHF7"/>
<evidence type="ECO:0000256" key="3">
    <source>
        <dbReference type="ARBA" id="ARBA00022692"/>
    </source>
</evidence>
<dbReference type="Pfam" id="PF03348">
    <property type="entry name" value="Serinc"/>
    <property type="match status" value="1"/>
</dbReference>
<sequence length="473" mass="51286">MAGIIASIGASIATNFACCVADLKHPSSSTGRQTLSCCFSMCGARNSSASRIGYAVMFVLTSLLAYASTSDWFEDTIDKWSFGYLKLQCPHGSCYGTLSVYRICLANSTLHAILAASLYNVTSSRDWRANIQNGYWAVKTALWFGLIVLCFFIPNSIILGWAISFASVGAFLFILVQIVLLIDFAYTISEVLLEWWEATEERKFLVVLIGLTFTAFLVSLIATGLMYAWFGPAPCHMNQFFITFNLVLCVIVTLISIAPAVQEVNPKSGIAQASMVVLYATYLIATSVSSAPDQVLEDGTRCNPLVDNEGTRTTGIMLGALFTFCSLAFTTTRAAVQSNVMGGAAVGGGGGEVNAPLLSSQPSAGRNMHLNDAVEAGAIRPSSLSDPDDEMDDEADGVSYSYTFFHIIFMLASYYLAELITNWEVLTLDDGTGQSEVEKGWSAVWVKVVSSWIVILLYGWTLVAPIVLPDRDW</sequence>
<comment type="subcellular location">
    <subcellularLocation>
        <location evidence="1">Membrane</location>
        <topology evidence="1">Multi-pass membrane protein</topology>
    </subcellularLocation>
</comment>
<keyword evidence="5 6" id="KW-0472">Membrane</keyword>
<dbReference type="OrthoDB" id="5963193at2759"/>
<feature type="transmembrane region" description="Helical" evidence="6">
    <location>
        <begin position="142"/>
        <end position="164"/>
    </location>
</feature>
<proteinExistence type="inferred from homology"/>
<dbReference type="PANTHER" id="PTHR10383">
    <property type="entry name" value="SERINE INCORPORATOR"/>
    <property type="match status" value="1"/>
</dbReference>
<feature type="transmembrane region" description="Helical" evidence="6">
    <location>
        <begin position="312"/>
        <end position="331"/>
    </location>
</feature>
<evidence type="ECO:0000256" key="5">
    <source>
        <dbReference type="ARBA" id="ARBA00023136"/>
    </source>
</evidence>
<evidence type="ECO:0000256" key="6">
    <source>
        <dbReference type="SAM" id="Phobius"/>
    </source>
</evidence>
<dbReference type="InterPro" id="IPR005016">
    <property type="entry name" value="TDE1/TMS"/>
</dbReference>
<gene>
    <name evidence="7" type="ORF">CcCBS67573_g02880</name>
</gene>
<evidence type="ECO:0000256" key="2">
    <source>
        <dbReference type="ARBA" id="ARBA00006665"/>
    </source>
</evidence>
<feature type="transmembrane region" description="Helical" evidence="6">
    <location>
        <begin position="170"/>
        <end position="193"/>
    </location>
</feature>